<keyword evidence="12" id="KW-1185">Reference proteome</keyword>
<reference evidence="11 12" key="1">
    <citation type="journal article" date="2011" name="Science">
        <title>The Selaginella genome identifies genetic changes associated with the evolution of vascular plants.</title>
        <authorList>
            <person name="Banks J.A."/>
            <person name="Nishiyama T."/>
            <person name="Hasebe M."/>
            <person name="Bowman J.L."/>
            <person name="Gribskov M."/>
            <person name="dePamphilis C."/>
            <person name="Albert V.A."/>
            <person name="Aono N."/>
            <person name="Aoyama T."/>
            <person name="Ambrose B.A."/>
            <person name="Ashton N.W."/>
            <person name="Axtell M.J."/>
            <person name="Barker E."/>
            <person name="Barker M.S."/>
            <person name="Bennetzen J.L."/>
            <person name="Bonawitz N.D."/>
            <person name="Chapple C."/>
            <person name="Cheng C."/>
            <person name="Correa L.G."/>
            <person name="Dacre M."/>
            <person name="DeBarry J."/>
            <person name="Dreyer I."/>
            <person name="Elias M."/>
            <person name="Engstrom E.M."/>
            <person name="Estelle M."/>
            <person name="Feng L."/>
            <person name="Finet C."/>
            <person name="Floyd S.K."/>
            <person name="Frommer W.B."/>
            <person name="Fujita T."/>
            <person name="Gramzow L."/>
            <person name="Gutensohn M."/>
            <person name="Harholt J."/>
            <person name="Hattori M."/>
            <person name="Heyl A."/>
            <person name="Hirai T."/>
            <person name="Hiwatashi Y."/>
            <person name="Ishikawa M."/>
            <person name="Iwata M."/>
            <person name="Karol K.G."/>
            <person name="Koehler B."/>
            <person name="Kolukisaoglu U."/>
            <person name="Kubo M."/>
            <person name="Kurata T."/>
            <person name="Lalonde S."/>
            <person name="Li K."/>
            <person name="Li Y."/>
            <person name="Litt A."/>
            <person name="Lyons E."/>
            <person name="Manning G."/>
            <person name="Maruyama T."/>
            <person name="Michael T.P."/>
            <person name="Mikami K."/>
            <person name="Miyazaki S."/>
            <person name="Morinaga S."/>
            <person name="Murata T."/>
            <person name="Mueller-Roeber B."/>
            <person name="Nelson D.R."/>
            <person name="Obara M."/>
            <person name="Oguri Y."/>
            <person name="Olmstead R.G."/>
            <person name="Onodera N."/>
            <person name="Petersen B.L."/>
            <person name="Pils B."/>
            <person name="Prigge M."/>
            <person name="Rensing S.A."/>
            <person name="Riano-Pachon D.M."/>
            <person name="Roberts A.W."/>
            <person name="Sato Y."/>
            <person name="Scheller H.V."/>
            <person name="Schulz B."/>
            <person name="Schulz C."/>
            <person name="Shakirov E.V."/>
            <person name="Shibagaki N."/>
            <person name="Shinohara N."/>
            <person name="Shippen D.E."/>
            <person name="Soerensen I."/>
            <person name="Sotooka R."/>
            <person name="Sugimoto N."/>
            <person name="Sugita M."/>
            <person name="Sumikawa N."/>
            <person name="Tanurdzic M."/>
            <person name="Theissen G."/>
            <person name="Ulvskov P."/>
            <person name="Wakazuki S."/>
            <person name="Weng J.K."/>
            <person name="Willats W.W."/>
            <person name="Wipf D."/>
            <person name="Wolf P.G."/>
            <person name="Yang L."/>
            <person name="Zimmer A.D."/>
            <person name="Zhu Q."/>
            <person name="Mitros T."/>
            <person name="Hellsten U."/>
            <person name="Loque D."/>
            <person name="Otillar R."/>
            <person name="Salamov A."/>
            <person name="Schmutz J."/>
            <person name="Shapiro H."/>
            <person name="Lindquist E."/>
            <person name="Lucas S."/>
            <person name="Rokhsar D."/>
            <person name="Grigoriev I.V."/>
        </authorList>
    </citation>
    <scope>NUCLEOTIDE SEQUENCE [LARGE SCALE GENOMIC DNA]</scope>
</reference>
<dbReference type="GO" id="GO:0000139">
    <property type="term" value="C:Golgi membrane"/>
    <property type="evidence" value="ECO:0000318"/>
    <property type="project" value="GO_Central"/>
</dbReference>
<feature type="domain" description="Thioredoxin" evidence="10">
    <location>
        <begin position="4"/>
        <end position="154"/>
    </location>
</feature>
<evidence type="ECO:0000256" key="4">
    <source>
        <dbReference type="ARBA" id="ARBA00022827"/>
    </source>
</evidence>
<keyword evidence="8" id="KW-0472">Membrane</keyword>
<evidence type="ECO:0000259" key="9">
    <source>
        <dbReference type="PROSITE" id="PS51324"/>
    </source>
</evidence>
<gene>
    <name evidence="11" type="ORF">SELMODRAFT_187774</name>
</gene>
<dbReference type="PROSITE" id="PS51352">
    <property type="entry name" value="THIOREDOXIN_2"/>
    <property type="match status" value="1"/>
</dbReference>
<dbReference type="SUPFAM" id="SSF69000">
    <property type="entry name" value="FAD-dependent thiol oxidase"/>
    <property type="match status" value="1"/>
</dbReference>
<dbReference type="AlphaFoldDB" id="D8TF00"/>
<dbReference type="Gene3D" id="3.40.30.10">
    <property type="entry name" value="Glutaredoxin"/>
    <property type="match status" value="1"/>
</dbReference>
<dbReference type="PANTHER" id="PTHR22897">
    <property type="entry name" value="QUIESCIN Q6-RELATED SULFHYDRYL OXIDASE"/>
    <property type="match status" value="1"/>
</dbReference>
<evidence type="ECO:0000256" key="6">
    <source>
        <dbReference type="ARBA" id="ARBA00023157"/>
    </source>
</evidence>
<dbReference type="GO" id="GO:0005615">
    <property type="term" value="C:extracellular space"/>
    <property type="evidence" value="ECO:0000318"/>
    <property type="project" value="GO_Central"/>
</dbReference>
<evidence type="ECO:0000256" key="7">
    <source>
        <dbReference type="ARBA" id="ARBA00023180"/>
    </source>
</evidence>
<evidence type="ECO:0000256" key="3">
    <source>
        <dbReference type="ARBA" id="ARBA00022729"/>
    </source>
</evidence>
<dbReference type="eggNOG" id="KOG1731">
    <property type="taxonomic scope" value="Eukaryota"/>
</dbReference>
<keyword evidence="2 8" id="KW-0285">Flavoprotein</keyword>
<name>D8TF00_SELML</name>
<feature type="domain" description="ERV/ALR sulfhydryl oxidase" evidence="9">
    <location>
        <begin position="274"/>
        <end position="376"/>
    </location>
</feature>
<dbReference type="GO" id="GO:0016971">
    <property type="term" value="F:flavin-dependent sulfhydryl oxidase activity"/>
    <property type="evidence" value="ECO:0000318"/>
    <property type="project" value="GO_Central"/>
</dbReference>
<proteinExistence type="predicted"/>
<keyword evidence="8" id="KW-0812">Transmembrane</keyword>
<keyword evidence="6" id="KW-1015">Disulfide bond</keyword>
<dbReference type="Pfam" id="PF00085">
    <property type="entry name" value="Thioredoxin"/>
    <property type="match status" value="1"/>
</dbReference>
<organism evidence="12">
    <name type="scientific">Selaginella moellendorffii</name>
    <name type="common">Spikemoss</name>
    <dbReference type="NCBI Taxonomy" id="88036"/>
    <lineage>
        <taxon>Eukaryota</taxon>
        <taxon>Viridiplantae</taxon>
        <taxon>Streptophyta</taxon>
        <taxon>Embryophyta</taxon>
        <taxon>Tracheophyta</taxon>
        <taxon>Lycopodiopsida</taxon>
        <taxon>Selaginellales</taxon>
        <taxon>Selaginellaceae</taxon>
        <taxon>Selaginella</taxon>
    </lineage>
</organism>
<dbReference type="InterPro" id="IPR036249">
    <property type="entry name" value="Thioredoxin-like_sf"/>
</dbReference>
<dbReference type="GO" id="GO:0006457">
    <property type="term" value="P:protein folding"/>
    <property type="evidence" value="ECO:0000318"/>
    <property type="project" value="GO_Central"/>
</dbReference>
<dbReference type="InterPro" id="IPR039798">
    <property type="entry name" value="Sulfhydryl_oxidase"/>
</dbReference>
<dbReference type="EMBL" id="GL377754">
    <property type="protein sequence ID" value="EFJ04758.1"/>
    <property type="molecule type" value="Genomic_DNA"/>
</dbReference>
<dbReference type="PROSITE" id="PS51324">
    <property type="entry name" value="ERV_ALR"/>
    <property type="match status" value="1"/>
</dbReference>
<evidence type="ECO:0000313" key="12">
    <source>
        <dbReference type="Proteomes" id="UP000001514"/>
    </source>
</evidence>
<evidence type="ECO:0000259" key="10">
    <source>
        <dbReference type="PROSITE" id="PS51352"/>
    </source>
</evidence>
<dbReference type="STRING" id="88036.D8TF00"/>
<dbReference type="Pfam" id="PF04777">
    <property type="entry name" value="Evr1_Alr"/>
    <property type="match status" value="1"/>
</dbReference>
<evidence type="ECO:0000256" key="5">
    <source>
        <dbReference type="ARBA" id="ARBA00023002"/>
    </source>
</evidence>
<comment type="catalytic activity">
    <reaction evidence="8">
        <text>2 R'C(R)SH + O2 = R'C(R)S-S(R)CR' + H2O2</text>
        <dbReference type="Rhea" id="RHEA:17357"/>
        <dbReference type="ChEBI" id="CHEBI:15379"/>
        <dbReference type="ChEBI" id="CHEBI:16240"/>
        <dbReference type="ChEBI" id="CHEBI:16520"/>
        <dbReference type="ChEBI" id="CHEBI:17412"/>
        <dbReference type="EC" id="1.8.3.2"/>
    </reaction>
</comment>
<feature type="transmembrane region" description="Helical" evidence="8">
    <location>
        <begin position="441"/>
        <end position="465"/>
    </location>
</feature>
<dbReference type="InterPro" id="IPR036774">
    <property type="entry name" value="ERV/ALR_sulphydryl_oxid_sf"/>
</dbReference>
<evidence type="ECO:0000313" key="11">
    <source>
        <dbReference type="EMBL" id="EFJ04758.1"/>
    </source>
</evidence>
<sequence>MLLLLAARSASSRPLEEQEEADAAVELTKNSFNQTLWAAPATFALVEFYAHWCPVCRIYKPQYSKVAKLFNGRTAVHPGEVFMGKVDCAEDANTPICRRFQVDHYPSLYWGHPGKLAWESFDPKDSKASSGIELIPKTPRTAEALLAWINERIGKSYTLNDEARETTRASIVEQIQPMMSLYDIEESTALSYKFILQSEMLNAKTRASFLHFLQLLAVHHPSKRCREGSANILVHFEDIWLAGENAKPNGDLLMRLQICGERTSTDEWITCRGSKNYTRGYSCGLWLLFHALSVRVEDSESKTAIQTIRDFIASFFNCEDCRDHFLTMSTSAADSINSRRDLVLWFWRAHNQVNKRVGDAEAESKTGDPKFPKQQWPPKELCTACKKDGDQWDESAVYTFLTELYGRALVSIPEEKLDAALRKSSKAEVAVPDESSSTSRVAVPIGAAFGIGMASCGFGIVACFWRMQQKRKK</sequence>
<dbReference type="FunFam" id="3.40.30.10:FF:000244">
    <property type="entry name" value="Sulfhydryl oxidase"/>
    <property type="match status" value="1"/>
</dbReference>
<dbReference type="OMA" id="FASAKWD"/>
<dbReference type="InParanoid" id="D8TF00"/>
<dbReference type="KEGG" id="smo:SELMODRAFT_187774"/>
<dbReference type="PANTHER" id="PTHR22897:SF8">
    <property type="entry name" value="SULFHYDRYL OXIDASE"/>
    <property type="match status" value="1"/>
</dbReference>
<dbReference type="FunCoup" id="D8TF00">
    <property type="interactions" value="981"/>
</dbReference>
<dbReference type="InterPro" id="IPR017905">
    <property type="entry name" value="ERV/ALR_sulphydryl_oxidase"/>
</dbReference>
<dbReference type="EC" id="1.8.3.2" evidence="8"/>
<evidence type="ECO:0000256" key="2">
    <source>
        <dbReference type="ARBA" id="ARBA00022630"/>
    </source>
</evidence>
<protein>
    <recommendedName>
        <fullName evidence="8">Sulfhydryl oxidase</fullName>
        <ecNumber evidence="8">1.8.3.2</ecNumber>
    </recommendedName>
</protein>
<dbReference type="InterPro" id="IPR013766">
    <property type="entry name" value="Thioredoxin_domain"/>
</dbReference>
<dbReference type="Gene3D" id="1.20.120.310">
    <property type="entry name" value="ERV/ALR sulfhydryl oxidase domain"/>
    <property type="match status" value="1"/>
</dbReference>
<accession>D8TF00</accession>
<keyword evidence="7" id="KW-0325">Glycoprotein</keyword>
<keyword evidence="3" id="KW-0732">Signal</keyword>
<keyword evidence="8" id="KW-1133">Transmembrane helix</keyword>
<dbReference type="Proteomes" id="UP000001514">
    <property type="component" value="Unassembled WGS sequence"/>
</dbReference>
<dbReference type="GO" id="GO:0003756">
    <property type="term" value="F:protein disulfide isomerase activity"/>
    <property type="evidence" value="ECO:0000318"/>
    <property type="project" value="GO_Central"/>
</dbReference>
<dbReference type="SUPFAM" id="SSF52833">
    <property type="entry name" value="Thioredoxin-like"/>
    <property type="match status" value="1"/>
</dbReference>
<dbReference type="HOGENOM" id="CLU_041851_0_0_1"/>
<dbReference type="BRENDA" id="1.8.3.2">
    <property type="organism ID" value="9844"/>
</dbReference>
<evidence type="ECO:0000256" key="1">
    <source>
        <dbReference type="ARBA" id="ARBA00001974"/>
    </source>
</evidence>
<keyword evidence="4 8" id="KW-0274">FAD</keyword>
<comment type="cofactor">
    <cofactor evidence="1 8">
        <name>FAD</name>
        <dbReference type="ChEBI" id="CHEBI:57692"/>
    </cofactor>
</comment>
<evidence type="ECO:0000256" key="8">
    <source>
        <dbReference type="RuleBase" id="RU371123"/>
    </source>
</evidence>
<keyword evidence="5 8" id="KW-0560">Oxidoreductase</keyword>
<dbReference type="Gramene" id="EFJ04758">
    <property type="protein sequence ID" value="EFJ04758"/>
    <property type="gene ID" value="SELMODRAFT_187774"/>
</dbReference>